<feature type="transmembrane region" description="Helical" evidence="1">
    <location>
        <begin position="348"/>
        <end position="367"/>
    </location>
</feature>
<dbReference type="PANTHER" id="PTHR36178:SF1">
    <property type="entry name" value="SODIUM_GLUTAMATE SYMPORTER"/>
    <property type="match status" value="1"/>
</dbReference>
<dbReference type="RefSeq" id="WP_160334507.1">
    <property type="nucleotide sequence ID" value="NZ_CALPCR010000002.1"/>
</dbReference>
<sequence length="410" mass="45445">MDDQVIQNILHIQPNAFVFLGIALVSYFLGRLIKSKIPLLQKLSIPVPFIGGLPVAGIILLFRITDTAIINFDVSLNSIVLRFFLTMLALFGTWKLISRGTWVSMLFWALALVLGVLQALVGIGACEMLGLHKHLGLLVGTISMIGGYDTVNNFAPTIERLDAISGAAQMASGVVTLGMILSLMIGAPLGEYLISKYKLKNPNSTEFDNQRLSRSILRSPRPFYQQHTVECMKILALSFVCMALGDLFNHYFLQDVFIPDYVSCMIFAILIRNFADKTNFFSVDGLALRTLTKVILTIFIALSTCSLRLDMIGSVTWEVLLITFLELLLNVIYARWVYFNFLGRNFKGMLFAVGGLSFSMGVCGNGLSNMQSLCEKYGPSTDGFLVLSIVGLIMLNVSNVFLINFLMMIF</sequence>
<comment type="caution">
    <text evidence="2">The sequence shown here is derived from an EMBL/GenBank/DDBJ whole genome shotgun (WGS) entry which is preliminary data.</text>
</comment>
<feature type="transmembrane region" description="Helical" evidence="1">
    <location>
        <begin position="387"/>
        <end position="409"/>
    </location>
</feature>
<protein>
    <submittedName>
        <fullName evidence="2">Sodium:glutamate symporter</fullName>
    </submittedName>
</protein>
<dbReference type="Proteomes" id="UP000472580">
    <property type="component" value="Unassembled WGS sequence"/>
</dbReference>
<name>A0A6L6YFC3_9BURK</name>
<dbReference type="PANTHER" id="PTHR36178">
    <property type="entry name" value="SLR0625 PROTEIN"/>
    <property type="match status" value="1"/>
</dbReference>
<keyword evidence="1" id="KW-1133">Transmembrane helix</keyword>
<feature type="transmembrane region" description="Helical" evidence="1">
    <location>
        <begin position="258"/>
        <end position="275"/>
    </location>
</feature>
<organism evidence="2 3">
    <name type="scientific">Parasutterella muris</name>
    <dbReference type="NCBI Taxonomy" id="2565572"/>
    <lineage>
        <taxon>Bacteria</taxon>
        <taxon>Pseudomonadati</taxon>
        <taxon>Pseudomonadota</taxon>
        <taxon>Betaproteobacteria</taxon>
        <taxon>Burkholderiales</taxon>
        <taxon>Sutterellaceae</taxon>
        <taxon>Parasutterella</taxon>
    </lineage>
</organism>
<dbReference type="GO" id="GO:0016020">
    <property type="term" value="C:membrane"/>
    <property type="evidence" value="ECO:0007669"/>
    <property type="project" value="InterPro"/>
</dbReference>
<feature type="transmembrane region" description="Helical" evidence="1">
    <location>
        <begin position="76"/>
        <end position="94"/>
    </location>
</feature>
<keyword evidence="1" id="KW-0812">Transmembrane</keyword>
<feature type="transmembrane region" description="Helical" evidence="1">
    <location>
        <begin position="287"/>
        <end position="309"/>
    </location>
</feature>
<feature type="transmembrane region" description="Helical" evidence="1">
    <location>
        <begin position="12"/>
        <end position="33"/>
    </location>
</feature>
<reference evidence="2 3" key="1">
    <citation type="submission" date="2019-12" db="EMBL/GenBank/DDBJ databases">
        <title>Microbes associate with the intestines of laboratory mice.</title>
        <authorList>
            <person name="Navarre W."/>
            <person name="Wong E."/>
        </authorList>
    </citation>
    <scope>NUCLEOTIDE SEQUENCE [LARGE SCALE GENOMIC DNA]</scope>
    <source>
        <strain evidence="2 3">NM82_D38</strain>
    </source>
</reference>
<dbReference type="OrthoDB" id="4921038at2"/>
<accession>A0A6L6YFC3</accession>
<evidence type="ECO:0000256" key="1">
    <source>
        <dbReference type="SAM" id="Phobius"/>
    </source>
</evidence>
<evidence type="ECO:0000313" key="2">
    <source>
        <dbReference type="EMBL" id="MVX56074.1"/>
    </source>
</evidence>
<feature type="transmembrane region" description="Helical" evidence="1">
    <location>
        <begin position="315"/>
        <end position="336"/>
    </location>
</feature>
<dbReference type="Pfam" id="PF03616">
    <property type="entry name" value="Glt_symporter"/>
    <property type="match status" value="1"/>
</dbReference>
<dbReference type="GO" id="GO:0015813">
    <property type="term" value="P:L-glutamate transmembrane transport"/>
    <property type="evidence" value="ECO:0007669"/>
    <property type="project" value="InterPro"/>
</dbReference>
<dbReference type="InterPro" id="IPR004445">
    <property type="entry name" value="GltS"/>
</dbReference>
<feature type="transmembrane region" description="Helical" evidence="1">
    <location>
        <begin position="106"/>
        <end position="125"/>
    </location>
</feature>
<keyword evidence="3" id="KW-1185">Reference proteome</keyword>
<dbReference type="EMBL" id="WSRP01000005">
    <property type="protein sequence ID" value="MVX56074.1"/>
    <property type="molecule type" value="Genomic_DNA"/>
</dbReference>
<feature type="transmembrane region" description="Helical" evidence="1">
    <location>
        <begin position="45"/>
        <end position="64"/>
    </location>
</feature>
<proteinExistence type="predicted"/>
<feature type="transmembrane region" description="Helical" evidence="1">
    <location>
        <begin position="170"/>
        <end position="194"/>
    </location>
</feature>
<keyword evidence="1" id="KW-0472">Membrane</keyword>
<evidence type="ECO:0000313" key="3">
    <source>
        <dbReference type="Proteomes" id="UP000472580"/>
    </source>
</evidence>
<feature type="transmembrane region" description="Helical" evidence="1">
    <location>
        <begin position="234"/>
        <end position="252"/>
    </location>
</feature>
<gene>
    <name evidence="2" type="ORF">E5987_02485</name>
</gene>
<dbReference type="AlphaFoldDB" id="A0A6L6YFC3"/>
<dbReference type="GO" id="GO:0015501">
    <property type="term" value="F:glutamate:sodium symporter activity"/>
    <property type="evidence" value="ECO:0007669"/>
    <property type="project" value="InterPro"/>
</dbReference>